<dbReference type="EMBL" id="JACIDS010000003">
    <property type="protein sequence ID" value="MBB3931616.1"/>
    <property type="molecule type" value="Genomic_DNA"/>
</dbReference>
<dbReference type="RefSeq" id="WP_183399237.1">
    <property type="nucleotide sequence ID" value="NZ_JACIDS010000003.1"/>
</dbReference>
<dbReference type="AlphaFoldDB" id="A0A840ATD9"/>
<dbReference type="InterPro" id="IPR013749">
    <property type="entry name" value="PM/HMP-P_kinase-1"/>
</dbReference>
<evidence type="ECO:0000256" key="1">
    <source>
        <dbReference type="ARBA" id="ARBA00012104"/>
    </source>
</evidence>
<dbReference type="SUPFAM" id="SSF53613">
    <property type="entry name" value="Ribokinase-like"/>
    <property type="match status" value="1"/>
</dbReference>
<keyword evidence="4 7" id="KW-0418">Kinase</keyword>
<evidence type="ECO:0000256" key="2">
    <source>
        <dbReference type="ARBA" id="ARBA00022679"/>
    </source>
</evidence>
<dbReference type="GO" id="GO:0008478">
    <property type="term" value="F:pyridoxal kinase activity"/>
    <property type="evidence" value="ECO:0007669"/>
    <property type="project" value="UniProtKB-EC"/>
</dbReference>
<name>A0A840ATD9_9HYPH</name>
<sequence>MPGRQKPAVLVITSTVARGSIGGRAATFALERLGFPVWQVATVTLPWHPGQGRADRIVPDAAAFETLLSDLARSPKLGEIGGILTGYLGAPGQAAAIAGLIDAVKAARPDALYLCDPVMGDHGTLYVPQATAEAIRDHLAPRADLLTPNPTELAFLARTPPEGRDGLIAAARSLKARRVAVTSAAVEADWTETLLVSADATIAARHAQITGRVTNGTGDLFAALLLARLLDGLSDAEALRLTAGGVMAALDGAVRLGTDELPLASIQDALVAPTIPVTITDDRA</sequence>
<keyword evidence="3" id="KW-0547">Nucleotide-binding</keyword>
<proteinExistence type="predicted"/>
<dbReference type="Proteomes" id="UP000553963">
    <property type="component" value="Unassembled WGS sequence"/>
</dbReference>
<organism evidence="7 8">
    <name type="scientific">Kaistia hirudinis</name>
    <dbReference type="NCBI Taxonomy" id="1293440"/>
    <lineage>
        <taxon>Bacteria</taxon>
        <taxon>Pseudomonadati</taxon>
        <taxon>Pseudomonadota</taxon>
        <taxon>Alphaproteobacteria</taxon>
        <taxon>Hyphomicrobiales</taxon>
        <taxon>Kaistiaceae</taxon>
        <taxon>Kaistia</taxon>
    </lineage>
</organism>
<evidence type="ECO:0000256" key="3">
    <source>
        <dbReference type="ARBA" id="ARBA00022741"/>
    </source>
</evidence>
<reference evidence="7 8" key="1">
    <citation type="submission" date="2020-08" db="EMBL/GenBank/DDBJ databases">
        <title>Genomic Encyclopedia of Type Strains, Phase IV (KMG-IV): sequencing the most valuable type-strain genomes for metagenomic binning, comparative biology and taxonomic classification.</title>
        <authorList>
            <person name="Goeker M."/>
        </authorList>
    </citation>
    <scope>NUCLEOTIDE SEQUENCE [LARGE SCALE GENOMIC DNA]</scope>
    <source>
        <strain evidence="7 8">DSM 25966</strain>
    </source>
</reference>
<protein>
    <recommendedName>
        <fullName evidence="1">pyridoxal kinase</fullName>
        <ecNumber evidence="1">2.7.1.35</ecNumber>
    </recommendedName>
</protein>
<dbReference type="PANTHER" id="PTHR10534:SF2">
    <property type="entry name" value="PYRIDOXAL KINASE"/>
    <property type="match status" value="1"/>
</dbReference>
<evidence type="ECO:0000256" key="5">
    <source>
        <dbReference type="ARBA" id="ARBA00022840"/>
    </source>
</evidence>
<dbReference type="GO" id="GO:0005524">
    <property type="term" value="F:ATP binding"/>
    <property type="evidence" value="ECO:0007669"/>
    <property type="project" value="UniProtKB-KW"/>
</dbReference>
<dbReference type="GO" id="GO:0005829">
    <property type="term" value="C:cytosol"/>
    <property type="evidence" value="ECO:0007669"/>
    <property type="project" value="TreeGrafter"/>
</dbReference>
<keyword evidence="2 7" id="KW-0808">Transferase</keyword>
<accession>A0A840ATD9</accession>
<dbReference type="InterPro" id="IPR004625">
    <property type="entry name" value="PyrdxlKinase"/>
</dbReference>
<evidence type="ECO:0000256" key="4">
    <source>
        <dbReference type="ARBA" id="ARBA00022777"/>
    </source>
</evidence>
<dbReference type="Pfam" id="PF08543">
    <property type="entry name" value="Phos_pyr_kin"/>
    <property type="match status" value="1"/>
</dbReference>
<keyword evidence="5" id="KW-0067">ATP-binding</keyword>
<comment type="caution">
    <text evidence="7">The sequence shown here is derived from an EMBL/GenBank/DDBJ whole genome shotgun (WGS) entry which is preliminary data.</text>
</comment>
<dbReference type="GO" id="GO:0009443">
    <property type="term" value="P:pyridoxal 5'-phosphate salvage"/>
    <property type="evidence" value="ECO:0007669"/>
    <property type="project" value="InterPro"/>
</dbReference>
<feature type="domain" description="Pyridoxamine kinase/Phosphomethylpyrimidine kinase" evidence="6">
    <location>
        <begin position="89"/>
        <end position="262"/>
    </location>
</feature>
<gene>
    <name evidence="7" type="ORF">GGR25_002666</name>
</gene>
<dbReference type="NCBIfam" id="TIGR00687">
    <property type="entry name" value="pyridox_kin"/>
    <property type="match status" value="1"/>
</dbReference>
<keyword evidence="8" id="KW-1185">Reference proteome</keyword>
<dbReference type="EC" id="2.7.1.35" evidence="1"/>
<evidence type="ECO:0000259" key="6">
    <source>
        <dbReference type="Pfam" id="PF08543"/>
    </source>
</evidence>
<dbReference type="PANTHER" id="PTHR10534">
    <property type="entry name" value="PYRIDOXAL KINASE"/>
    <property type="match status" value="1"/>
</dbReference>
<evidence type="ECO:0000313" key="7">
    <source>
        <dbReference type="EMBL" id="MBB3931616.1"/>
    </source>
</evidence>
<dbReference type="Gene3D" id="3.40.1190.20">
    <property type="match status" value="1"/>
</dbReference>
<dbReference type="InterPro" id="IPR029056">
    <property type="entry name" value="Ribokinase-like"/>
</dbReference>
<evidence type="ECO:0000313" key="8">
    <source>
        <dbReference type="Proteomes" id="UP000553963"/>
    </source>
</evidence>